<reference evidence="1" key="1">
    <citation type="submission" date="2022-12" db="EMBL/GenBank/DDBJ databases">
        <title>Genome sequence of SJ11.</title>
        <authorList>
            <person name="Woo H."/>
        </authorList>
    </citation>
    <scope>NUCLEOTIDE SEQUENCE</scope>
    <source>
        <strain evidence="1">SJ11</strain>
    </source>
</reference>
<dbReference type="Gene3D" id="3.20.20.410">
    <property type="entry name" value="Protein of unknown function UPF0759"/>
    <property type="match status" value="1"/>
</dbReference>
<organism evidence="1 2">
    <name type="scientific">Pedobacter rhodius</name>
    <dbReference type="NCBI Taxonomy" id="3004098"/>
    <lineage>
        <taxon>Bacteria</taxon>
        <taxon>Pseudomonadati</taxon>
        <taxon>Bacteroidota</taxon>
        <taxon>Sphingobacteriia</taxon>
        <taxon>Sphingobacteriales</taxon>
        <taxon>Sphingobacteriaceae</taxon>
        <taxon>Pedobacter</taxon>
    </lineage>
</organism>
<dbReference type="PANTHER" id="PTHR30348">
    <property type="entry name" value="UNCHARACTERIZED PROTEIN YECE"/>
    <property type="match status" value="1"/>
</dbReference>
<gene>
    <name evidence="1" type="ORF">O0931_04450</name>
</gene>
<dbReference type="EMBL" id="JAPWGL010000001">
    <property type="protein sequence ID" value="MCZ4222540.1"/>
    <property type="molecule type" value="Genomic_DNA"/>
</dbReference>
<sequence>MSKFSTNKYFTGTSGLLLPVANKSFYPPAYQDKSRLQYYASLFSSIEINSSFYKIPLAATIKKWAFDVPDNFRFTFKLYKEITHAKELNYNPMDLEKFMDNINQVANKSACLLLQFPASFKVKNLQKLELLIAAIRLKDTNRNWKISIEFRNEEWYNEEVYEVLEAHLCGLVVHDKGGYGSGYHDTATDWVYLRFHGPDGNYKGSYDESFLAEYAGYIKDWLKQGKSVYTYFNNTMGEALNNLDTLKRYVCS</sequence>
<dbReference type="SUPFAM" id="SSF117396">
    <property type="entry name" value="TM1631-like"/>
    <property type="match status" value="1"/>
</dbReference>
<comment type="caution">
    <text evidence="1">The sequence shown here is derived from an EMBL/GenBank/DDBJ whole genome shotgun (WGS) entry which is preliminary data.</text>
</comment>
<dbReference type="InterPro" id="IPR002763">
    <property type="entry name" value="DUF72"/>
</dbReference>
<name>A0ABT4KUD6_9SPHI</name>
<dbReference type="Pfam" id="PF01904">
    <property type="entry name" value="DUF72"/>
    <property type="match status" value="1"/>
</dbReference>
<dbReference type="PANTHER" id="PTHR30348:SF4">
    <property type="entry name" value="DUF72 DOMAIN-CONTAINING PROTEIN"/>
    <property type="match status" value="1"/>
</dbReference>
<protein>
    <submittedName>
        <fullName evidence="1">DUF72 domain-containing protein</fullName>
    </submittedName>
</protein>
<keyword evidence="2" id="KW-1185">Reference proteome</keyword>
<dbReference type="Proteomes" id="UP001144341">
    <property type="component" value="Unassembled WGS sequence"/>
</dbReference>
<evidence type="ECO:0000313" key="2">
    <source>
        <dbReference type="Proteomes" id="UP001144341"/>
    </source>
</evidence>
<proteinExistence type="predicted"/>
<dbReference type="RefSeq" id="WP_269414340.1">
    <property type="nucleotide sequence ID" value="NZ_JAPWGL010000001.1"/>
</dbReference>
<evidence type="ECO:0000313" key="1">
    <source>
        <dbReference type="EMBL" id="MCZ4222540.1"/>
    </source>
</evidence>
<accession>A0ABT4KUD6</accession>
<dbReference type="InterPro" id="IPR036520">
    <property type="entry name" value="UPF0759_sf"/>
</dbReference>